<feature type="binding site" evidence="5">
    <location>
        <position position="145"/>
    </location>
    <ligand>
        <name>pyridoxal 5'-phosphate</name>
        <dbReference type="ChEBI" id="CHEBI:597326"/>
    </ligand>
</feature>
<dbReference type="InterPro" id="IPR050103">
    <property type="entry name" value="Class-III_PLP-dep_AT"/>
</dbReference>
<dbReference type="NCBIfam" id="TIGR00707">
    <property type="entry name" value="argD"/>
    <property type="match status" value="1"/>
</dbReference>
<dbReference type="Pfam" id="PF00202">
    <property type="entry name" value="Aminotran_3"/>
    <property type="match status" value="1"/>
</dbReference>
<evidence type="ECO:0000256" key="1">
    <source>
        <dbReference type="ARBA" id="ARBA00022576"/>
    </source>
</evidence>
<dbReference type="PIRSF" id="PIRSF000521">
    <property type="entry name" value="Transaminase_4ab_Lys_Orn"/>
    <property type="match status" value="1"/>
</dbReference>
<dbReference type="Proteomes" id="UP000318336">
    <property type="component" value="Unassembled WGS sequence"/>
</dbReference>
<feature type="binding site" evidence="5">
    <location>
        <begin position="230"/>
        <end position="233"/>
    </location>
    <ligand>
        <name>pyridoxal 5'-phosphate</name>
        <dbReference type="ChEBI" id="CHEBI:597326"/>
    </ligand>
</feature>
<dbReference type="InterPro" id="IPR015422">
    <property type="entry name" value="PyrdxlP-dep_Trfase_small"/>
</dbReference>
<feature type="binding site" evidence="5">
    <location>
        <position position="289"/>
    </location>
    <ligand>
        <name>pyridoxal 5'-phosphate</name>
        <dbReference type="ChEBI" id="CHEBI:597326"/>
    </ligand>
</feature>
<keyword evidence="5" id="KW-0963">Cytoplasm</keyword>
<comment type="catalytic activity">
    <reaction evidence="5">
        <text>N(2)-acetyl-L-ornithine + 2-oxoglutarate = N-acetyl-L-glutamate 5-semialdehyde + L-glutamate</text>
        <dbReference type="Rhea" id="RHEA:18049"/>
        <dbReference type="ChEBI" id="CHEBI:16810"/>
        <dbReference type="ChEBI" id="CHEBI:29123"/>
        <dbReference type="ChEBI" id="CHEBI:29985"/>
        <dbReference type="ChEBI" id="CHEBI:57805"/>
        <dbReference type="EC" id="2.6.1.11"/>
    </reaction>
</comment>
<evidence type="ECO:0000313" key="6">
    <source>
        <dbReference type="EMBL" id="TQL33436.1"/>
    </source>
</evidence>
<dbReference type="GO" id="GO:0042802">
    <property type="term" value="F:identical protein binding"/>
    <property type="evidence" value="ECO:0007669"/>
    <property type="project" value="TreeGrafter"/>
</dbReference>
<comment type="cofactor">
    <cofactor evidence="5">
        <name>pyridoxal 5'-phosphate</name>
        <dbReference type="ChEBI" id="CHEBI:597326"/>
    </cofactor>
    <text evidence="5">Binds 1 pyridoxal phosphate per subunit.</text>
</comment>
<dbReference type="Gene3D" id="3.40.640.10">
    <property type="entry name" value="Type I PLP-dependent aspartate aminotransferase-like (Major domain)"/>
    <property type="match status" value="1"/>
</dbReference>
<sequence>MTDTEQMMNPVEGQADWLQRYSDSVLGVFGSPPLVLDRGEGCYVWDVDGRRYLDLIGGIAVNALGHGHPELVAAVSKQAAEAIHVSNLFTSPAQIRLAERLIEVAGAPAGSKVFLANSGAEAIEAAIKLTRRTGRTEIVAAEGAFHGRTTGALALTAKAAYREPFEPLLPGVTHVPYGDTDALDAAVTERTAALVLEPVQGEAGVVLPPDGYLQHARAVTAERGALLVVDEIQSGIGRTGRWFGFQHAGITPDAITVAKGLGGGVPIGALVTFGSHVSGLLGPTQHGTTFGGNPLAAAAALTVLDVVESQGLMAHAERVGEHLRQGVARLDHPLVAGSRGLGLLRAVGLTRPVAPALATALREAGHLVNPVAPDALRLAPPLVLTTGQVDDFLADLTPVLDRVLEEDPA</sequence>
<dbReference type="InterPro" id="IPR015424">
    <property type="entry name" value="PyrdxlP-dep_Trfase"/>
</dbReference>
<name>A0A542XCH6_9MICO</name>
<evidence type="ECO:0000313" key="7">
    <source>
        <dbReference type="Proteomes" id="UP000318336"/>
    </source>
</evidence>
<feature type="binding site" evidence="5">
    <location>
        <begin position="119"/>
        <end position="120"/>
    </location>
    <ligand>
        <name>pyridoxal 5'-phosphate</name>
        <dbReference type="ChEBI" id="CHEBI:597326"/>
    </ligand>
</feature>
<keyword evidence="4 5" id="KW-0663">Pyridoxal phosphate</keyword>
<protein>
    <recommendedName>
        <fullName evidence="5">Acetylornithine aminotransferase</fullName>
        <shortName evidence="5">ACOAT</shortName>
        <ecNumber evidence="5">2.6.1.11</ecNumber>
    </recommendedName>
</protein>
<dbReference type="InterPro" id="IPR004636">
    <property type="entry name" value="AcOrn/SuccOrn_fam"/>
</dbReference>
<comment type="miscellaneous">
    <text evidence="5">May also have succinyldiaminopimelate aminotransferase activity, thus carrying out the corresponding step in lysine biosynthesis.</text>
</comment>
<keyword evidence="5" id="KW-0055">Arginine biosynthesis</keyword>
<reference evidence="6 7" key="1">
    <citation type="submission" date="2019-06" db="EMBL/GenBank/DDBJ databases">
        <title>Sequencing the genomes of 1000 actinobacteria strains.</title>
        <authorList>
            <person name="Klenk H.-P."/>
        </authorList>
    </citation>
    <scope>NUCLEOTIDE SEQUENCE [LARGE SCALE GENOMIC DNA]</scope>
    <source>
        <strain evidence="6 7">DSM 24617</strain>
    </source>
</reference>
<comment type="pathway">
    <text evidence="5">Amino-acid biosynthesis; L-arginine biosynthesis; N(2)-acetyl-L-ornithine from L-glutamate: step 4/4.</text>
</comment>
<keyword evidence="7" id="KW-1185">Reference proteome</keyword>
<keyword evidence="3 5" id="KW-0808">Transferase</keyword>
<evidence type="ECO:0000256" key="4">
    <source>
        <dbReference type="ARBA" id="ARBA00022898"/>
    </source>
</evidence>
<dbReference type="FunFam" id="3.40.640.10:FF:000004">
    <property type="entry name" value="Acetylornithine aminotransferase"/>
    <property type="match status" value="1"/>
</dbReference>
<dbReference type="InterPro" id="IPR005814">
    <property type="entry name" value="Aminotrans_3"/>
</dbReference>
<dbReference type="PANTHER" id="PTHR11986">
    <property type="entry name" value="AMINOTRANSFERASE CLASS III"/>
    <property type="match status" value="1"/>
</dbReference>
<dbReference type="GO" id="GO:0006526">
    <property type="term" value="P:L-arginine biosynthetic process"/>
    <property type="evidence" value="ECO:0007669"/>
    <property type="project" value="UniProtKB-UniRule"/>
</dbReference>
<evidence type="ECO:0000256" key="5">
    <source>
        <dbReference type="HAMAP-Rule" id="MF_01107"/>
    </source>
</evidence>
<keyword evidence="2 5" id="KW-0028">Amino-acid biosynthesis</keyword>
<dbReference type="EC" id="2.6.1.11" evidence="5"/>
<comment type="similarity">
    <text evidence="5">Belongs to the class-III pyridoxal-phosphate-dependent aminotransferase family. ArgD subfamily.</text>
</comment>
<keyword evidence="1 5" id="KW-0032">Aminotransferase</keyword>
<dbReference type="Gene3D" id="3.90.1150.10">
    <property type="entry name" value="Aspartate Aminotransferase, domain 1"/>
    <property type="match status" value="1"/>
</dbReference>
<comment type="subcellular location">
    <subcellularLocation>
        <location evidence="5">Cytoplasm</location>
    </subcellularLocation>
</comment>
<comment type="subunit">
    <text evidence="5">Homodimer.</text>
</comment>
<dbReference type="GO" id="GO:0003992">
    <property type="term" value="F:N2-acetyl-L-ornithine:2-oxoglutarate 5-aminotransferase activity"/>
    <property type="evidence" value="ECO:0007669"/>
    <property type="project" value="UniProtKB-UniRule"/>
</dbReference>
<dbReference type="UniPathway" id="UPA00068">
    <property type="reaction ID" value="UER00109"/>
</dbReference>
<dbReference type="EMBL" id="VFOK01000001">
    <property type="protein sequence ID" value="TQL33436.1"/>
    <property type="molecule type" value="Genomic_DNA"/>
</dbReference>
<dbReference type="CDD" id="cd00610">
    <property type="entry name" value="OAT_like"/>
    <property type="match status" value="1"/>
</dbReference>
<dbReference type="AlphaFoldDB" id="A0A542XCH6"/>
<dbReference type="HAMAP" id="MF_01107">
    <property type="entry name" value="ArgD_aminotrans_3"/>
    <property type="match status" value="1"/>
</dbReference>
<dbReference type="GO" id="GO:0030170">
    <property type="term" value="F:pyridoxal phosphate binding"/>
    <property type="evidence" value="ECO:0007669"/>
    <property type="project" value="InterPro"/>
</dbReference>
<dbReference type="InterPro" id="IPR015421">
    <property type="entry name" value="PyrdxlP-dep_Trfase_major"/>
</dbReference>
<feature type="binding site" evidence="5">
    <location>
        <position position="288"/>
    </location>
    <ligand>
        <name>N(2)-acetyl-L-ornithine</name>
        <dbReference type="ChEBI" id="CHEBI:57805"/>
    </ligand>
</feature>
<comment type="caution">
    <text evidence="6">The sequence shown here is derived from an EMBL/GenBank/DDBJ whole genome shotgun (WGS) entry which is preliminary data.</text>
</comment>
<dbReference type="PROSITE" id="PS00600">
    <property type="entry name" value="AA_TRANSFER_CLASS_3"/>
    <property type="match status" value="1"/>
</dbReference>
<dbReference type="NCBIfam" id="NF002874">
    <property type="entry name" value="PRK03244.1"/>
    <property type="match status" value="1"/>
</dbReference>
<feature type="modified residue" description="N6-(pyridoxal phosphate)lysine" evidence="5">
    <location>
        <position position="259"/>
    </location>
</feature>
<dbReference type="InterPro" id="IPR049704">
    <property type="entry name" value="Aminotrans_3_PPA_site"/>
</dbReference>
<accession>A0A542XCH6</accession>
<proteinExistence type="inferred from homology"/>
<feature type="binding site" evidence="5">
    <location>
        <position position="148"/>
    </location>
    <ligand>
        <name>N(2)-acetyl-L-ornithine</name>
        <dbReference type="ChEBI" id="CHEBI:57805"/>
    </ligand>
</feature>
<dbReference type="NCBIfam" id="NF002325">
    <property type="entry name" value="PRK01278.1"/>
    <property type="match status" value="1"/>
</dbReference>
<evidence type="ECO:0000256" key="2">
    <source>
        <dbReference type="ARBA" id="ARBA00022605"/>
    </source>
</evidence>
<dbReference type="PANTHER" id="PTHR11986:SF79">
    <property type="entry name" value="ACETYLORNITHINE AMINOTRANSFERASE, MITOCHONDRIAL"/>
    <property type="match status" value="1"/>
</dbReference>
<dbReference type="GO" id="GO:0005737">
    <property type="term" value="C:cytoplasm"/>
    <property type="evidence" value="ECO:0007669"/>
    <property type="project" value="UniProtKB-SubCell"/>
</dbReference>
<evidence type="ECO:0000256" key="3">
    <source>
        <dbReference type="ARBA" id="ARBA00022679"/>
    </source>
</evidence>
<gene>
    <name evidence="5" type="primary">argD</name>
    <name evidence="6" type="ORF">FB554_1582</name>
</gene>
<dbReference type="SUPFAM" id="SSF53383">
    <property type="entry name" value="PLP-dependent transferases"/>
    <property type="match status" value="1"/>
</dbReference>
<organism evidence="6 7">
    <name type="scientific">Barrientosiimonas humi</name>
    <dbReference type="NCBI Taxonomy" id="999931"/>
    <lineage>
        <taxon>Bacteria</taxon>
        <taxon>Bacillati</taxon>
        <taxon>Actinomycetota</taxon>
        <taxon>Actinomycetes</taxon>
        <taxon>Micrococcales</taxon>
        <taxon>Dermacoccaceae</taxon>
        <taxon>Barrientosiimonas</taxon>
    </lineage>
</organism>